<reference evidence="1 2" key="1">
    <citation type="submission" date="2024-09" db="EMBL/GenBank/DDBJ databases">
        <authorList>
            <person name="Makale K.P.P."/>
            <person name="Makhzoum A."/>
            <person name="Rantong G."/>
            <person name="Rahube T.O."/>
        </authorList>
    </citation>
    <scope>NUCLEOTIDE SEQUENCE [LARGE SCALE GENOMIC DNA]</scope>
    <source>
        <strain evidence="1 2">KM_D13</strain>
    </source>
</reference>
<dbReference type="Proteomes" id="UP001575622">
    <property type="component" value="Unassembled WGS sequence"/>
</dbReference>
<dbReference type="RefSeq" id="WP_373955885.1">
    <property type="nucleotide sequence ID" value="NZ_JBHDLN010000017.1"/>
</dbReference>
<sequence length="625" mass="67531">MNNDMDARAYFSDTDPLTYSIVRQPQGFSASIVSGSLVHMSGNPKWSDDSFTVRATDPNGLYADVTEVLNFAPQSLGHNLVTYDPNSGAFITSAINLGSIFYDANWDEMNYSLEQAPSISSGMTANLSGHMLYLSGTPTTPTTFRIKATDTHGASAEESFRLNLAPKALSQPAVSLSGAQTQVDLRNYFSDTDHDELTFYYGWKYPWFSTLSATVSGTMLLLSGMMQEPGYVIVYAADEDGTKTWNTVSVVPTGGIPQVLPSGGIVYTTWDPAGERFVNNDMDARAYFSDTDPLTYSIVRQPEGFSASIVSGSIVHLSGIPIWPNDSFTVRATDPSGLYADLTERLNFAPESWWYKVRMTYNPNSGTFASSTINLGGRFYDKDEDQLKYSLVQAPSVSSGMTANLSGSVLYLGGTPTAPTTIRVKATDPHGASGEGSIALNFAPKALSQPAVSLSDTQTQVDLRNYFNDADQDKLTFYYGWKYPWSSTLSASVSGTMLLLSGTVQEPTYVIVQATDGHGVYVSNTVSIGSSSQNMAPQALSQPAVSLTGGLTQIDLRNYFIDANQDVLTYVYGSTYPWSNTLSASISGTLLLLSGTAQETTQIVIHATDGYNGYVTNTVTLNAQH</sequence>
<gene>
    <name evidence="1" type="ORF">ACEU3E_27080</name>
</gene>
<accession>A0ABV4V6Z3</accession>
<dbReference type="EMBL" id="JBHDLN010000017">
    <property type="protein sequence ID" value="MFB0845858.1"/>
    <property type="molecule type" value="Genomic_DNA"/>
</dbReference>
<evidence type="ECO:0000313" key="2">
    <source>
        <dbReference type="Proteomes" id="UP001575622"/>
    </source>
</evidence>
<organism evidence="1 2">
    <name type="scientific">Paenibacillus oleatilyticus</name>
    <dbReference type="NCBI Taxonomy" id="2594886"/>
    <lineage>
        <taxon>Bacteria</taxon>
        <taxon>Bacillati</taxon>
        <taxon>Bacillota</taxon>
        <taxon>Bacilli</taxon>
        <taxon>Bacillales</taxon>
        <taxon>Paenibacillaceae</taxon>
        <taxon>Paenibacillus</taxon>
    </lineage>
</organism>
<keyword evidence="2" id="KW-1185">Reference proteome</keyword>
<protein>
    <submittedName>
        <fullName evidence="1">Uncharacterized protein</fullName>
    </submittedName>
</protein>
<evidence type="ECO:0000313" key="1">
    <source>
        <dbReference type="EMBL" id="MFB0845858.1"/>
    </source>
</evidence>
<proteinExistence type="predicted"/>
<name>A0ABV4V6Z3_9BACL</name>
<comment type="caution">
    <text evidence="1">The sequence shown here is derived from an EMBL/GenBank/DDBJ whole genome shotgun (WGS) entry which is preliminary data.</text>
</comment>